<gene>
    <name evidence="4" type="ORF">ACFPUZ_07080</name>
</gene>
<sequence length="111" mass="13865">MEEQLPYPDHEMMFAEPLPEEWQEFVDLREDLLLNYRYNTARSYWNDLTEWFFWAIERDKDVLELSDKDKKQYVALLRRRKYSENTIRRRLVTLGLLYRLREERRADKGNE</sequence>
<evidence type="ECO:0000256" key="2">
    <source>
        <dbReference type="PROSITE-ProRule" id="PRU01248"/>
    </source>
</evidence>
<dbReference type="InterPro" id="IPR044068">
    <property type="entry name" value="CB"/>
</dbReference>
<accession>A0ABW1QCM0</accession>
<evidence type="ECO:0000313" key="5">
    <source>
        <dbReference type="Proteomes" id="UP001596244"/>
    </source>
</evidence>
<dbReference type="Proteomes" id="UP001596244">
    <property type="component" value="Unassembled WGS sequence"/>
</dbReference>
<name>A0ABW1QCM0_9CORY</name>
<keyword evidence="5" id="KW-1185">Reference proteome</keyword>
<keyword evidence="1 2" id="KW-0238">DNA-binding</keyword>
<organism evidence="4 5">
    <name type="scientific">Corynebacterium nasicanis</name>
    <dbReference type="NCBI Taxonomy" id="1448267"/>
    <lineage>
        <taxon>Bacteria</taxon>
        <taxon>Bacillati</taxon>
        <taxon>Actinomycetota</taxon>
        <taxon>Actinomycetes</taxon>
        <taxon>Mycobacteriales</taxon>
        <taxon>Corynebacteriaceae</taxon>
        <taxon>Corynebacterium</taxon>
    </lineage>
</organism>
<dbReference type="SUPFAM" id="SSF47823">
    <property type="entry name" value="lambda integrase-like, N-terminal domain"/>
    <property type="match status" value="1"/>
</dbReference>
<dbReference type="PROSITE" id="PS51900">
    <property type="entry name" value="CB"/>
    <property type="match status" value="1"/>
</dbReference>
<feature type="domain" description="Core-binding (CB)" evidence="3">
    <location>
        <begin position="13"/>
        <end position="102"/>
    </location>
</feature>
<evidence type="ECO:0000313" key="4">
    <source>
        <dbReference type="EMBL" id="MFC6146564.1"/>
    </source>
</evidence>
<protein>
    <submittedName>
        <fullName evidence="4">Site-specific integrase</fullName>
    </submittedName>
</protein>
<dbReference type="RefSeq" id="WP_377001082.1">
    <property type="nucleotide sequence ID" value="NZ_JBHSQE010000004.1"/>
</dbReference>
<evidence type="ECO:0000256" key="1">
    <source>
        <dbReference type="ARBA" id="ARBA00023125"/>
    </source>
</evidence>
<proteinExistence type="predicted"/>
<evidence type="ECO:0000259" key="3">
    <source>
        <dbReference type="PROSITE" id="PS51900"/>
    </source>
</evidence>
<dbReference type="EMBL" id="JBHSQE010000004">
    <property type="protein sequence ID" value="MFC6146564.1"/>
    <property type="molecule type" value="Genomic_DNA"/>
</dbReference>
<dbReference type="InterPro" id="IPR004107">
    <property type="entry name" value="Integrase_SAM-like_N"/>
</dbReference>
<dbReference type="InterPro" id="IPR010998">
    <property type="entry name" value="Integrase_recombinase_N"/>
</dbReference>
<comment type="caution">
    <text evidence="4">The sequence shown here is derived from an EMBL/GenBank/DDBJ whole genome shotgun (WGS) entry which is preliminary data.</text>
</comment>
<dbReference type="Gene3D" id="1.10.150.130">
    <property type="match status" value="1"/>
</dbReference>
<reference evidence="5" key="1">
    <citation type="journal article" date="2019" name="Int. J. Syst. Evol. Microbiol.">
        <title>The Global Catalogue of Microorganisms (GCM) 10K type strain sequencing project: providing services to taxonomists for standard genome sequencing and annotation.</title>
        <authorList>
            <consortium name="The Broad Institute Genomics Platform"/>
            <consortium name="The Broad Institute Genome Sequencing Center for Infectious Disease"/>
            <person name="Wu L."/>
            <person name="Ma J."/>
        </authorList>
    </citation>
    <scope>NUCLEOTIDE SEQUENCE [LARGE SCALE GENOMIC DNA]</scope>
    <source>
        <strain evidence="5">CCUG 51943</strain>
    </source>
</reference>
<dbReference type="Pfam" id="PF02899">
    <property type="entry name" value="Phage_int_SAM_1"/>
    <property type="match status" value="1"/>
</dbReference>